<keyword evidence="2" id="KW-1185">Reference proteome</keyword>
<proteinExistence type="predicted"/>
<protein>
    <submittedName>
        <fullName evidence="1">Uncharacterized protein</fullName>
    </submittedName>
</protein>
<comment type="caution">
    <text evidence="1">The sequence shown here is derived from an EMBL/GenBank/DDBJ whole genome shotgun (WGS) entry which is preliminary data.</text>
</comment>
<sequence length="73" mass="8228">MSLTSLLGVSNVSSPLHSLTSKLFRFRMAASPLPPFCFVDEESLLWSPLLVLRSLRCSFHDEGWWSDALFLSP</sequence>
<evidence type="ECO:0000313" key="1">
    <source>
        <dbReference type="EMBL" id="DAD45269.1"/>
    </source>
</evidence>
<accession>A0A822ZPJ5</accession>
<gene>
    <name evidence="1" type="ORF">HUJ06_003499</name>
</gene>
<name>A0A822ZPJ5_NELNU</name>
<reference evidence="1 2" key="1">
    <citation type="journal article" date="2020" name="Mol. Biol. Evol.">
        <title>Distinct Expression and Methylation Patterns for Genes with Different Fates following a Single Whole-Genome Duplication in Flowering Plants.</title>
        <authorList>
            <person name="Shi T."/>
            <person name="Rahmani R.S."/>
            <person name="Gugger P.F."/>
            <person name="Wang M."/>
            <person name="Li H."/>
            <person name="Zhang Y."/>
            <person name="Li Z."/>
            <person name="Wang Q."/>
            <person name="Van de Peer Y."/>
            <person name="Marchal K."/>
            <person name="Chen J."/>
        </authorList>
    </citation>
    <scope>NUCLEOTIDE SEQUENCE [LARGE SCALE GENOMIC DNA]</scope>
    <source>
        <tissue evidence="1">Leaf</tissue>
    </source>
</reference>
<dbReference type="AlphaFoldDB" id="A0A822ZPJ5"/>
<evidence type="ECO:0000313" key="2">
    <source>
        <dbReference type="Proteomes" id="UP000607653"/>
    </source>
</evidence>
<dbReference type="Proteomes" id="UP000607653">
    <property type="component" value="Unassembled WGS sequence"/>
</dbReference>
<organism evidence="1 2">
    <name type="scientific">Nelumbo nucifera</name>
    <name type="common">Sacred lotus</name>
    <dbReference type="NCBI Taxonomy" id="4432"/>
    <lineage>
        <taxon>Eukaryota</taxon>
        <taxon>Viridiplantae</taxon>
        <taxon>Streptophyta</taxon>
        <taxon>Embryophyta</taxon>
        <taxon>Tracheophyta</taxon>
        <taxon>Spermatophyta</taxon>
        <taxon>Magnoliopsida</taxon>
        <taxon>Proteales</taxon>
        <taxon>Nelumbonaceae</taxon>
        <taxon>Nelumbo</taxon>
    </lineage>
</organism>
<dbReference type="EMBL" id="DUZY01000007">
    <property type="protein sequence ID" value="DAD45269.1"/>
    <property type="molecule type" value="Genomic_DNA"/>
</dbReference>